<comment type="caution">
    <text evidence="3">The sequence shown here is derived from an EMBL/GenBank/DDBJ whole genome shotgun (WGS) entry which is preliminary data.</text>
</comment>
<sequence length="353" mass="38512">MIPVAKPVLSGEEIEGIKAVLDSGILAQGDVVAKFEERFAGYVGASCGVATNSGTSALHAALAALGVGEGDEVITTPFTFIATATSILMQRARPVFCDIDPETYNMDPDLIAEAVTKRTKAIIPVHLYGLPCDMKPIMEIAQDYGLKVVEDACQAHGAECHGRKVGSIGEAGVFSFYPTKNMTTGEGGMITTSDPQLAERARMIRNHGQSQRYLHVMMGYNYRMTNIAAAIGLSQLETLDRFNAKRRENAGYYDENLKVKTPFVPEGMKHVYHQYTIEVGGREEFLKHLESHGVGYGVYYPIPVHKQPLFKDYNDIALPNAEAAGERVASIPVHPGLAEDERDLVVQTVNGYE</sequence>
<evidence type="ECO:0000313" key="3">
    <source>
        <dbReference type="EMBL" id="KUK45394.1"/>
    </source>
</evidence>
<organism evidence="3 4">
    <name type="scientific">Methanothrix harundinacea</name>
    <dbReference type="NCBI Taxonomy" id="301375"/>
    <lineage>
        <taxon>Archaea</taxon>
        <taxon>Methanobacteriati</taxon>
        <taxon>Methanobacteriota</taxon>
        <taxon>Stenosarchaea group</taxon>
        <taxon>Methanomicrobia</taxon>
        <taxon>Methanotrichales</taxon>
        <taxon>Methanotrichaceae</taxon>
        <taxon>Methanothrix</taxon>
    </lineage>
</organism>
<name>A0A101FVX6_9EURY</name>
<dbReference type="GO" id="GO:0030170">
    <property type="term" value="F:pyridoxal phosphate binding"/>
    <property type="evidence" value="ECO:0007669"/>
    <property type="project" value="UniProtKB-ARBA"/>
</dbReference>
<dbReference type="InterPro" id="IPR015422">
    <property type="entry name" value="PyrdxlP-dep_Trfase_small"/>
</dbReference>
<dbReference type="InterPro" id="IPR015424">
    <property type="entry name" value="PyrdxlP-dep_Trfase"/>
</dbReference>
<dbReference type="Pfam" id="PF01041">
    <property type="entry name" value="DegT_DnrJ_EryC1"/>
    <property type="match status" value="1"/>
</dbReference>
<evidence type="ECO:0000256" key="2">
    <source>
        <dbReference type="RuleBase" id="RU004508"/>
    </source>
</evidence>
<reference evidence="3 4" key="1">
    <citation type="journal article" date="2015" name="MBio">
        <title>Genome-Resolved Metagenomic Analysis Reveals Roles for Candidate Phyla and Other Microbial Community Members in Biogeochemical Transformations in Oil Reservoirs.</title>
        <authorList>
            <person name="Hu P."/>
            <person name="Tom L."/>
            <person name="Singh A."/>
            <person name="Thomas B.C."/>
            <person name="Baker B.J."/>
            <person name="Piceno Y.M."/>
            <person name="Andersen G.L."/>
            <person name="Banfield J.F."/>
        </authorList>
    </citation>
    <scope>NUCLEOTIDE SEQUENCE [LARGE SCALE GENOMIC DNA]</scope>
    <source>
        <strain evidence="3">57_489</strain>
    </source>
</reference>
<dbReference type="Proteomes" id="UP000057043">
    <property type="component" value="Unassembled WGS sequence"/>
</dbReference>
<gene>
    <name evidence="3" type="ORF">XD72_0172</name>
</gene>
<evidence type="ECO:0000256" key="1">
    <source>
        <dbReference type="ARBA" id="ARBA00022898"/>
    </source>
</evidence>
<dbReference type="EMBL" id="LGFT01000003">
    <property type="protein sequence ID" value="KUK45394.1"/>
    <property type="molecule type" value="Genomic_DNA"/>
</dbReference>
<dbReference type="PANTHER" id="PTHR30244:SF34">
    <property type="entry name" value="DTDP-4-AMINO-4,6-DIDEOXYGALACTOSE TRANSAMINASE"/>
    <property type="match status" value="1"/>
</dbReference>
<proteinExistence type="inferred from homology"/>
<keyword evidence="1 2" id="KW-0663">Pyridoxal phosphate</keyword>
<dbReference type="FunFam" id="3.40.640.10:FF:000089">
    <property type="entry name" value="Aminotransferase, DegT/DnrJ/EryC1/StrS family"/>
    <property type="match status" value="1"/>
</dbReference>
<dbReference type="InterPro" id="IPR015421">
    <property type="entry name" value="PyrdxlP-dep_Trfase_major"/>
</dbReference>
<dbReference type="PIRSF" id="PIRSF000390">
    <property type="entry name" value="PLP_StrS"/>
    <property type="match status" value="1"/>
</dbReference>
<dbReference type="PATRIC" id="fig|301375.7.peg.922"/>
<dbReference type="AlphaFoldDB" id="A0A101FVX6"/>
<dbReference type="GO" id="GO:0000271">
    <property type="term" value="P:polysaccharide biosynthetic process"/>
    <property type="evidence" value="ECO:0007669"/>
    <property type="project" value="TreeGrafter"/>
</dbReference>
<dbReference type="InterPro" id="IPR000653">
    <property type="entry name" value="DegT/StrS_aminotransferase"/>
</dbReference>
<dbReference type="CDD" id="cd00616">
    <property type="entry name" value="AHBA_syn"/>
    <property type="match status" value="1"/>
</dbReference>
<dbReference type="SUPFAM" id="SSF53383">
    <property type="entry name" value="PLP-dependent transferases"/>
    <property type="match status" value="1"/>
</dbReference>
<comment type="similarity">
    <text evidence="2">Belongs to the DegT/DnrJ/EryC1 family.</text>
</comment>
<evidence type="ECO:0000313" key="4">
    <source>
        <dbReference type="Proteomes" id="UP000057043"/>
    </source>
</evidence>
<protein>
    <submittedName>
        <fullName evidence="3">Glutamine--scyllo-inositol transaminase</fullName>
    </submittedName>
</protein>
<dbReference type="GO" id="GO:0008483">
    <property type="term" value="F:transaminase activity"/>
    <property type="evidence" value="ECO:0007669"/>
    <property type="project" value="TreeGrafter"/>
</dbReference>
<dbReference type="PANTHER" id="PTHR30244">
    <property type="entry name" value="TRANSAMINASE"/>
    <property type="match status" value="1"/>
</dbReference>
<accession>A0A101FVX6</accession>
<dbReference type="Gene3D" id="3.40.640.10">
    <property type="entry name" value="Type I PLP-dependent aspartate aminotransferase-like (Major domain)"/>
    <property type="match status" value="1"/>
</dbReference>
<dbReference type="Gene3D" id="3.90.1150.10">
    <property type="entry name" value="Aspartate Aminotransferase, domain 1"/>
    <property type="match status" value="1"/>
</dbReference>